<proteinExistence type="predicted"/>
<name>A0A9N9NQM2_9GLOM</name>
<accession>A0A9N9NQM2</accession>
<gene>
    <name evidence="1" type="ORF">CPELLU_LOCUS14787</name>
</gene>
<organism evidence="1 2">
    <name type="scientific">Cetraspora pellucida</name>
    <dbReference type="NCBI Taxonomy" id="1433469"/>
    <lineage>
        <taxon>Eukaryota</taxon>
        <taxon>Fungi</taxon>
        <taxon>Fungi incertae sedis</taxon>
        <taxon>Mucoromycota</taxon>
        <taxon>Glomeromycotina</taxon>
        <taxon>Glomeromycetes</taxon>
        <taxon>Diversisporales</taxon>
        <taxon>Gigasporaceae</taxon>
        <taxon>Cetraspora</taxon>
    </lineage>
</organism>
<evidence type="ECO:0000313" key="1">
    <source>
        <dbReference type="EMBL" id="CAG8752426.1"/>
    </source>
</evidence>
<comment type="caution">
    <text evidence="1">The sequence shown here is derived from an EMBL/GenBank/DDBJ whole genome shotgun (WGS) entry which is preliminary data.</text>
</comment>
<feature type="non-terminal residue" evidence="1">
    <location>
        <position position="1"/>
    </location>
</feature>
<sequence length="53" mass="5950">NNEECSFSKDSLAEDENNTTAQSSSIILYFSLCETSTKLASPNYKQKKRLVKS</sequence>
<dbReference type="AlphaFoldDB" id="A0A9N9NQM2"/>
<protein>
    <submittedName>
        <fullName evidence="1">12013_t:CDS:1</fullName>
    </submittedName>
</protein>
<dbReference type="EMBL" id="CAJVQA010018157">
    <property type="protein sequence ID" value="CAG8752426.1"/>
    <property type="molecule type" value="Genomic_DNA"/>
</dbReference>
<dbReference type="Proteomes" id="UP000789759">
    <property type="component" value="Unassembled WGS sequence"/>
</dbReference>
<reference evidence="1" key="1">
    <citation type="submission" date="2021-06" db="EMBL/GenBank/DDBJ databases">
        <authorList>
            <person name="Kallberg Y."/>
            <person name="Tangrot J."/>
            <person name="Rosling A."/>
        </authorList>
    </citation>
    <scope>NUCLEOTIDE SEQUENCE</scope>
    <source>
        <strain evidence="1">FL966</strain>
    </source>
</reference>
<keyword evidence="2" id="KW-1185">Reference proteome</keyword>
<dbReference type="OrthoDB" id="2483652at2759"/>
<evidence type="ECO:0000313" key="2">
    <source>
        <dbReference type="Proteomes" id="UP000789759"/>
    </source>
</evidence>